<evidence type="ECO:0000313" key="1">
    <source>
        <dbReference type="EMBL" id="DAE30826.1"/>
    </source>
</evidence>
<protein>
    <submittedName>
        <fullName evidence="1">Uncharacterized protein</fullName>
    </submittedName>
</protein>
<sequence>MYHSWRDSIFIMVSEWRTNGSRNTFKLALDYRVFSRYFLE</sequence>
<proteinExistence type="predicted"/>
<organism evidence="1">
    <name type="scientific">virus sp. ctML55</name>
    <dbReference type="NCBI Taxonomy" id="2827627"/>
    <lineage>
        <taxon>Viruses</taxon>
    </lineage>
</organism>
<name>A0A8S5RI83_9VIRU</name>
<accession>A0A8S5RI83</accession>
<reference evidence="1" key="1">
    <citation type="journal article" date="2021" name="Proc. Natl. Acad. Sci. U.S.A.">
        <title>A Catalog of Tens of Thousands of Viruses from Human Metagenomes Reveals Hidden Associations with Chronic Diseases.</title>
        <authorList>
            <person name="Tisza M.J."/>
            <person name="Buck C.B."/>
        </authorList>
    </citation>
    <scope>NUCLEOTIDE SEQUENCE</scope>
    <source>
        <strain evidence="1">CtML55</strain>
    </source>
</reference>
<dbReference type="EMBL" id="BK059105">
    <property type="protein sequence ID" value="DAE30826.1"/>
    <property type="molecule type" value="Genomic_DNA"/>
</dbReference>